<dbReference type="HOGENOM" id="CLU_1408923_0_0_1"/>
<feature type="region of interest" description="Disordered" evidence="1">
    <location>
        <begin position="51"/>
        <end position="193"/>
    </location>
</feature>
<keyword evidence="3" id="KW-1185">Reference proteome</keyword>
<dbReference type="AlphaFoldDB" id="A0A0D0CU25"/>
<protein>
    <submittedName>
        <fullName evidence="2">Uncharacterized protein</fullName>
    </submittedName>
</protein>
<gene>
    <name evidence="2" type="ORF">GYMLUDRAFT_245388</name>
</gene>
<feature type="compositionally biased region" description="Basic and acidic residues" evidence="1">
    <location>
        <begin position="86"/>
        <end position="99"/>
    </location>
</feature>
<dbReference type="Proteomes" id="UP000053593">
    <property type="component" value="Unassembled WGS sequence"/>
</dbReference>
<proteinExistence type="predicted"/>
<accession>A0A0D0CU25</accession>
<dbReference type="EMBL" id="KN834780">
    <property type="protein sequence ID" value="KIK59318.1"/>
    <property type="molecule type" value="Genomic_DNA"/>
</dbReference>
<organism evidence="2 3">
    <name type="scientific">Collybiopsis luxurians FD-317 M1</name>
    <dbReference type="NCBI Taxonomy" id="944289"/>
    <lineage>
        <taxon>Eukaryota</taxon>
        <taxon>Fungi</taxon>
        <taxon>Dikarya</taxon>
        <taxon>Basidiomycota</taxon>
        <taxon>Agaricomycotina</taxon>
        <taxon>Agaricomycetes</taxon>
        <taxon>Agaricomycetidae</taxon>
        <taxon>Agaricales</taxon>
        <taxon>Marasmiineae</taxon>
        <taxon>Omphalotaceae</taxon>
        <taxon>Collybiopsis</taxon>
        <taxon>Collybiopsis luxurians</taxon>
    </lineage>
</organism>
<evidence type="ECO:0000256" key="1">
    <source>
        <dbReference type="SAM" id="MobiDB-lite"/>
    </source>
</evidence>
<sequence>MLSSPSLPSSSPFTFRSSSLFSLYRPFPKQTPPMPNHVLSIKYVTRSARLQSSMSTTTVPFGEPRRPKVMDAAADSNEPVDPRPSPFEERCQFARKSSEAELLESGHGTPLQPRDAFGDFVDSDGRLSVSKGKGADANESSNGFTGGTGGSRPQSCSPLRNPRDPEMHIGAGAVQMVEVSPQTGSISHPESVG</sequence>
<feature type="compositionally biased region" description="Polar residues" evidence="1">
    <location>
        <begin position="180"/>
        <end position="193"/>
    </location>
</feature>
<evidence type="ECO:0000313" key="2">
    <source>
        <dbReference type="EMBL" id="KIK59318.1"/>
    </source>
</evidence>
<name>A0A0D0CU25_9AGAR</name>
<reference evidence="2 3" key="1">
    <citation type="submission" date="2014-04" db="EMBL/GenBank/DDBJ databases">
        <title>Evolutionary Origins and Diversification of the Mycorrhizal Mutualists.</title>
        <authorList>
            <consortium name="DOE Joint Genome Institute"/>
            <consortium name="Mycorrhizal Genomics Consortium"/>
            <person name="Kohler A."/>
            <person name="Kuo A."/>
            <person name="Nagy L.G."/>
            <person name="Floudas D."/>
            <person name="Copeland A."/>
            <person name="Barry K.W."/>
            <person name="Cichocki N."/>
            <person name="Veneault-Fourrey C."/>
            <person name="LaButti K."/>
            <person name="Lindquist E.A."/>
            <person name="Lipzen A."/>
            <person name="Lundell T."/>
            <person name="Morin E."/>
            <person name="Murat C."/>
            <person name="Riley R."/>
            <person name="Ohm R."/>
            <person name="Sun H."/>
            <person name="Tunlid A."/>
            <person name="Henrissat B."/>
            <person name="Grigoriev I.V."/>
            <person name="Hibbett D.S."/>
            <person name="Martin F."/>
        </authorList>
    </citation>
    <scope>NUCLEOTIDE SEQUENCE [LARGE SCALE GENOMIC DNA]</scope>
    <source>
        <strain evidence="2 3">FD-317 M1</strain>
    </source>
</reference>
<evidence type="ECO:0000313" key="3">
    <source>
        <dbReference type="Proteomes" id="UP000053593"/>
    </source>
</evidence>